<reference evidence="1 2" key="1">
    <citation type="submission" date="2023-07" db="EMBL/GenBank/DDBJ databases">
        <authorList>
            <person name="Girao M."/>
            <person name="Carvalho M.F."/>
        </authorList>
    </citation>
    <scope>NUCLEOTIDE SEQUENCE [LARGE SCALE GENOMIC DNA]</scope>
    <source>
        <strain evidence="1 2">YIM65754</strain>
    </source>
</reference>
<evidence type="ECO:0000313" key="2">
    <source>
        <dbReference type="Proteomes" id="UP001336020"/>
    </source>
</evidence>
<protein>
    <submittedName>
        <fullName evidence="1">Uncharacterized protein</fullName>
    </submittedName>
</protein>
<accession>A0ABU7L328</accession>
<name>A0ABU7L328_9NOCA</name>
<dbReference type="Gene3D" id="2.40.50.140">
    <property type="entry name" value="Nucleic acid-binding proteins"/>
    <property type="match status" value="1"/>
</dbReference>
<evidence type="ECO:0000313" key="1">
    <source>
        <dbReference type="EMBL" id="MEE2055952.1"/>
    </source>
</evidence>
<organism evidence="1 2">
    <name type="scientific">Rhodococcus artemisiae</name>
    <dbReference type="NCBI Taxonomy" id="714159"/>
    <lineage>
        <taxon>Bacteria</taxon>
        <taxon>Bacillati</taxon>
        <taxon>Actinomycetota</taxon>
        <taxon>Actinomycetes</taxon>
        <taxon>Mycobacteriales</taxon>
        <taxon>Nocardiaceae</taxon>
        <taxon>Rhodococcus</taxon>
    </lineage>
</organism>
<proteinExistence type="predicted"/>
<dbReference type="InterPro" id="IPR012340">
    <property type="entry name" value="NA-bd_OB-fold"/>
</dbReference>
<keyword evidence="2" id="KW-1185">Reference proteome</keyword>
<comment type="caution">
    <text evidence="1">The sequence shown here is derived from an EMBL/GenBank/DDBJ whole genome shotgun (WGS) entry which is preliminary data.</text>
</comment>
<dbReference type="Proteomes" id="UP001336020">
    <property type="component" value="Unassembled WGS sequence"/>
</dbReference>
<dbReference type="RefSeq" id="WP_330131276.1">
    <property type="nucleotide sequence ID" value="NZ_JAUTXY010000001.1"/>
</dbReference>
<gene>
    <name evidence="1" type="ORF">Q7514_00215</name>
</gene>
<dbReference type="EMBL" id="JAUTXY010000001">
    <property type="protein sequence ID" value="MEE2055952.1"/>
    <property type="molecule type" value="Genomic_DNA"/>
</dbReference>
<sequence>MTDQNPIGKIGRLTLATRGADGPGQVELTIRGGRETYTAWSAQPLPTMSTVLVVADRGGRVLDVESWLDLNFDSETGKTQRGSS</sequence>